<keyword evidence="1" id="KW-0812">Transmembrane</keyword>
<feature type="transmembrane region" description="Helical" evidence="1">
    <location>
        <begin position="6"/>
        <end position="29"/>
    </location>
</feature>
<proteinExistence type="predicted"/>
<dbReference type="Proteomes" id="UP000076532">
    <property type="component" value="Unassembled WGS sequence"/>
</dbReference>
<gene>
    <name evidence="2" type="ORF">FIBSPDRAFT_101086</name>
</gene>
<protein>
    <submittedName>
        <fullName evidence="2">Uncharacterized protein</fullName>
    </submittedName>
</protein>
<keyword evidence="3" id="KW-1185">Reference proteome</keyword>
<reference evidence="2 3" key="1">
    <citation type="journal article" date="2016" name="Mol. Biol. Evol.">
        <title>Comparative Genomics of Early-Diverging Mushroom-Forming Fungi Provides Insights into the Origins of Lignocellulose Decay Capabilities.</title>
        <authorList>
            <person name="Nagy L.G."/>
            <person name="Riley R."/>
            <person name="Tritt A."/>
            <person name="Adam C."/>
            <person name="Daum C."/>
            <person name="Floudas D."/>
            <person name="Sun H."/>
            <person name="Yadav J.S."/>
            <person name="Pangilinan J."/>
            <person name="Larsson K.H."/>
            <person name="Matsuura K."/>
            <person name="Barry K."/>
            <person name="Labutti K."/>
            <person name="Kuo R."/>
            <person name="Ohm R.A."/>
            <person name="Bhattacharya S.S."/>
            <person name="Shirouzu T."/>
            <person name="Yoshinaga Y."/>
            <person name="Martin F.M."/>
            <person name="Grigoriev I.V."/>
            <person name="Hibbett D.S."/>
        </authorList>
    </citation>
    <scope>NUCLEOTIDE SEQUENCE [LARGE SCALE GENOMIC DNA]</scope>
    <source>
        <strain evidence="2 3">CBS 109695</strain>
    </source>
</reference>
<evidence type="ECO:0000313" key="2">
    <source>
        <dbReference type="EMBL" id="KZP14804.1"/>
    </source>
</evidence>
<keyword evidence="1" id="KW-1133">Transmembrane helix</keyword>
<evidence type="ECO:0000313" key="3">
    <source>
        <dbReference type="Proteomes" id="UP000076532"/>
    </source>
</evidence>
<accession>A0A166DK47</accession>
<organism evidence="2 3">
    <name type="scientific">Athelia psychrophila</name>
    <dbReference type="NCBI Taxonomy" id="1759441"/>
    <lineage>
        <taxon>Eukaryota</taxon>
        <taxon>Fungi</taxon>
        <taxon>Dikarya</taxon>
        <taxon>Basidiomycota</taxon>
        <taxon>Agaricomycotina</taxon>
        <taxon>Agaricomycetes</taxon>
        <taxon>Agaricomycetidae</taxon>
        <taxon>Atheliales</taxon>
        <taxon>Atheliaceae</taxon>
        <taxon>Athelia</taxon>
    </lineage>
</organism>
<feature type="transmembrane region" description="Helical" evidence="1">
    <location>
        <begin position="41"/>
        <end position="72"/>
    </location>
</feature>
<dbReference type="AlphaFoldDB" id="A0A166DK47"/>
<evidence type="ECO:0000256" key="1">
    <source>
        <dbReference type="SAM" id="Phobius"/>
    </source>
</evidence>
<dbReference type="EMBL" id="KV417612">
    <property type="protein sequence ID" value="KZP14804.1"/>
    <property type="molecule type" value="Genomic_DNA"/>
</dbReference>
<name>A0A166DK47_9AGAM</name>
<keyword evidence="1" id="KW-0472">Membrane</keyword>
<sequence length="187" mass="20743">MVVVIMPLSMWPIILSSVGVVWSSWFIALSNRRYAAPSLRFYNLIFSIGVPIIDDTVTSTAVITGTVAILALNAAFPSYICNAAATDKVRGNNVLPVYPGDPSLSEPELPKNWYLWGHQRIPTDRAVMVSHCAGYILRNSKFLKHFRTYDMGYLLWDHSSAFLCWSCGPPGLFFIVRSGTAGDSYNS</sequence>